<organism evidence="1">
    <name type="scientific">Lepeophtheirus salmonis</name>
    <name type="common">Salmon louse</name>
    <name type="synonym">Caligus salmonis</name>
    <dbReference type="NCBI Taxonomy" id="72036"/>
    <lineage>
        <taxon>Eukaryota</taxon>
        <taxon>Metazoa</taxon>
        <taxon>Ecdysozoa</taxon>
        <taxon>Arthropoda</taxon>
        <taxon>Crustacea</taxon>
        <taxon>Multicrustacea</taxon>
        <taxon>Hexanauplia</taxon>
        <taxon>Copepoda</taxon>
        <taxon>Siphonostomatoida</taxon>
        <taxon>Caligidae</taxon>
        <taxon>Lepeophtheirus</taxon>
    </lineage>
</organism>
<reference evidence="1" key="1">
    <citation type="submission" date="2014-05" db="EMBL/GenBank/DDBJ databases">
        <authorList>
            <person name="Chronopoulou M."/>
        </authorList>
    </citation>
    <scope>NUCLEOTIDE SEQUENCE</scope>
    <source>
        <tissue evidence="1">Whole organism</tissue>
    </source>
</reference>
<dbReference type="EMBL" id="HACA01002827">
    <property type="protein sequence ID" value="CDW20188.1"/>
    <property type="molecule type" value="Transcribed_RNA"/>
</dbReference>
<sequence>KSVFIIVSSNSSRATSAIFGEGQTPLNRAEEIRVCSLHITFDAKRSPLLVPSKPYRSSWFDGFLPNLDSTPWLTSCCPVVIEEPFREKDPRRDAIFHVHLLWCKNRIPNTLDEVLYSFGFPRSLSKFVSVVLPTYVVSDSRCGHFEGVPVSFPFWIE</sequence>
<protein>
    <submittedName>
        <fullName evidence="1">Uncharacterized protein</fullName>
    </submittedName>
</protein>
<name>A0A0K2T2C6_LEPSM</name>
<proteinExistence type="predicted"/>
<evidence type="ECO:0000313" key="1">
    <source>
        <dbReference type="EMBL" id="CDW20188.1"/>
    </source>
</evidence>
<accession>A0A0K2T2C6</accession>
<feature type="non-terminal residue" evidence="1">
    <location>
        <position position="1"/>
    </location>
</feature>
<dbReference type="AlphaFoldDB" id="A0A0K2T2C6"/>